<accession>A0A2H1W654</accession>
<dbReference type="AlphaFoldDB" id="A0A2H1W654"/>
<reference evidence="2" key="1">
    <citation type="submission" date="2016-07" db="EMBL/GenBank/DDBJ databases">
        <authorList>
            <person name="Bretaudeau A."/>
        </authorList>
    </citation>
    <scope>NUCLEOTIDE SEQUENCE</scope>
    <source>
        <strain evidence="2">Rice</strain>
        <tissue evidence="2">Whole body</tissue>
    </source>
</reference>
<keyword evidence="1" id="KW-0732">Signal</keyword>
<feature type="chain" id="PRO_5013803103" evidence="1">
    <location>
        <begin position="44"/>
        <end position="83"/>
    </location>
</feature>
<gene>
    <name evidence="2" type="ORF">SFRICE_038863</name>
</gene>
<dbReference type="EMBL" id="ODYU01006557">
    <property type="protein sequence ID" value="SOQ48503.1"/>
    <property type="molecule type" value="Genomic_DNA"/>
</dbReference>
<sequence length="83" mass="9576">MTNDIQYLLTARQSRRVPHKMKSCTILFLLIVALCAIPSCIDAEFISATCSKIKLAYFRQQLLRDGIIRESTSEEEIRKIIRC</sequence>
<evidence type="ECO:0000313" key="2">
    <source>
        <dbReference type="EMBL" id="SOQ48503.1"/>
    </source>
</evidence>
<proteinExistence type="predicted"/>
<evidence type="ECO:0000256" key="1">
    <source>
        <dbReference type="SAM" id="SignalP"/>
    </source>
</evidence>
<name>A0A2H1W654_SPOFR</name>
<organism evidence="2">
    <name type="scientific">Spodoptera frugiperda</name>
    <name type="common">Fall armyworm</name>
    <dbReference type="NCBI Taxonomy" id="7108"/>
    <lineage>
        <taxon>Eukaryota</taxon>
        <taxon>Metazoa</taxon>
        <taxon>Ecdysozoa</taxon>
        <taxon>Arthropoda</taxon>
        <taxon>Hexapoda</taxon>
        <taxon>Insecta</taxon>
        <taxon>Pterygota</taxon>
        <taxon>Neoptera</taxon>
        <taxon>Endopterygota</taxon>
        <taxon>Lepidoptera</taxon>
        <taxon>Glossata</taxon>
        <taxon>Ditrysia</taxon>
        <taxon>Noctuoidea</taxon>
        <taxon>Noctuidae</taxon>
        <taxon>Amphipyrinae</taxon>
        <taxon>Spodoptera</taxon>
    </lineage>
</organism>
<feature type="signal peptide" evidence="1">
    <location>
        <begin position="1"/>
        <end position="43"/>
    </location>
</feature>
<protein>
    <submittedName>
        <fullName evidence="2">SFRICE_038863</fullName>
    </submittedName>
</protein>